<protein>
    <recommendedName>
        <fullName evidence="5">BPTI/Kunitz inhibitor domain-containing protein</fullName>
    </recommendedName>
</protein>
<comment type="caution">
    <text evidence="6">The sequence shown here is derived from an EMBL/GenBank/DDBJ whole genome shotgun (WGS) entry which is preliminary data.</text>
</comment>
<evidence type="ECO:0000256" key="1">
    <source>
        <dbReference type="ARBA" id="ARBA00022690"/>
    </source>
</evidence>
<dbReference type="InterPro" id="IPR036880">
    <property type="entry name" value="Kunitz_BPTI_sf"/>
</dbReference>
<dbReference type="SUPFAM" id="SSF57362">
    <property type="entry name" value="BPTI-like"/>
    <property type="match status" value="1"/>
</dbReference>
<keyword evidence="2" id="KW-0722">Serine protease inhibitor</keyword>
<gene>
    <name evidence="6" type="ORF">LARSCL_LOCUS12271</name>
</gene>
<dbReference type="InterPro" id="IPR020901">
    <property type="entry name" value="Prtase_inh_Kunz-CS"/>
</dbReference>
<dbReference type="PANTHER" id="PTHR46751:SF1">
    <property type="entry name" value="WAP FOUR-DISULFIDE CORE DOMAIN PROTEIN 6A"/>
    <property type="match status" value="1"/>
</dbReference>
<dbReference type="SMART" id="SM00131">
    <property type="entry name" value="KU"/>
    <property type="match status" value="1"/>
</dbReference>
<evidence type="ECO:0000313" key="7">
    <source>
        <dbReference type="Proteomes" id="UP001497382"/>
    </source>
</evidence>
<evidence type="ECO:0000313" key="6">
    <source>
        <dbReference type="EMBL" id="CAL1282821.1"/>
    </source>
</evidence>
<dbReference type="PROSITE" id="PS00280">
    <property type="entry name" value="BPTI_KUNITZ_1"/>
    <property type="match status" value="1"/>
</dbReference>
<dbReference type="PANTHER" id="PTHR46751">
    <property type="entry name" value="EPPIN"/>
    <property type="match status" value="1"/>
</dbReference>
<dbReference type="GO" id="GO:0005615">
    <property type="term" value="C:extracellular space"/>
    <property type="evidence" value="ECO:0007669"/>
    <property type="project" value="TreeGrafter"/>
</dbReference>
<proteinExistence type="inferred from homology"/>
<name>A0AAV2AG01_9ARAC</name>
<keyword evidence="7" id="KW-1185">Reference proteome</keyword>
<dbReference type="PRINTS" id="PR00759">
    <property type="entry name" value="BASICPTASE"/>
</dbReference>
<evidence type="ECO:0000256" key="2">
    <source>
        <dbReference type="ARBA" id="ARBA00022900"/>
    </source>
</evidence>
<evidence type="ECO:0000259" key="5">
    <source>
        <dbReference type="PROSITE" id="PS50279"/>
    </source>
</evidence>
<dbReference type="Gene3D" id="4.10.410.10">
    <property type="entry name" value="Pancreatic trypsin inhibitor Kunitz domain"/>
    <property type="match status" value="1"/>
</dbReference>
<dbReference type="CDD" id="cd00109">
    <property type="entry name" value="Kunitz-type"/>
    <property type="match status" value="1"/>
</dbReference>
<evidence type="ECO:0000256" key="4">
    <source>
        <dbReference type="ARBA" id="ARBA00038506"/>
    </source>
</evidence>
<feature type="domain" description="BPTI/Kunitz inhibitor" evidence="5">
    <location>
        <begin position="21"/>
        <end position="71"/>
    </location>
</feature>
<dbReference type="GO" id="GO:0004867">
    <property type="term" value="F:serine-type endopeptidase inhibitor activity"/>
    <property type="evidence" value="ECO:0007669"/>
    <property type="project" value="UniProtKB-KW"/>
</dbReference>
<reference evidence="6 7" key="1">
    <citation type="submission" date="2024-04" db="EMBL/GenBank/DDBJ databases">
        <authorList>
            <person name="Rising A."/>
            <person name="Reimegard J."/>
            <person name="Sonavane S."/>
            <person name="Akerstrom W."/>
            <person name="Nylinder S."/>
            <person name="Hedman E."/>
            <person name="Kallberg Y."/>
        </authorList>
    </citation>
    <scope>NUCLEOTIDE SEQUENCE [LARGE SCALE GENOMIC DNA]</scope>
</reference>
<dbReference type="InterPro" id="IPR051388">
    <property type="entry name" value="Serpin_venom_toxin"/>
</dbReference>
<dbReference type="PROSITE" id="PS50279">
    <property type="entry name" value="BPTI_KUNITZ_2"/>
    <property type="match status" value="1"/>
</dbReference>
<dbReference type="InterPro" id="IPR002223">
    <property type="entry name" value="Kunitz_BPTI"/>
</dbReference>
<dbReference type="Pfam" id="PF00014">
    <property type="entry name" value="Kunitz_BPTI"/>
    <property type="match status" value="1"/>
</dbReference>
<organism evidence="6 7">
    <name type="scientific">Larinioides sclopetarius</name>
    <dbReference type="NCBI Taxonomy" id="280406"/>
    <lineage>
        <taxon>Eukaryota</taxon>
        <taxon>Metazoa</taxon>
        <taxon>Ecdysozoa</taxon>
        <taxon>Arthropoda</taxon>
        <taxon>Chelicerata</taxon>
        <taxon>Arachnida</taxon>
        <taxon>Araneae</taxon>
        <taxon>Araneomorphae</taxon>
        <taxon>Entelegynae</taxon>
        <taxon>Araneoidea</taxon>
        <taxon>Araneidae</taxon>
        <taxon>Larinioides</taxon>
    </lineage>
</organism>
<dbReference type="AlphaFoldDB" id="A0AAV2AG01"/>
<dbReference type="Proteomes" id="UP001497382">
    <property type="component" value="Unassembled WGS sequence"/>
</dbReference>
<feature type="non-terminal residue" evidence="6">
    <location>
        <position position="1"/>
    </location>
</feature>
<accession>A0AAV2AG01</accession>
<dbReference type="EMBL" id="CAXIEN010000160">
    <property type="protein sequence ID" value="CAL1282821.1"/>
    <property type="molecule type" value="Genomic_DNA"/>
</dbReference>
<evidence type="ECO:0000256" key="3">
    <source>
        <dbReference type="ARBA" id="ARBA00023157"/>
    </source>
</evidence>
<keyword evidence="1" id="KW-0646">Protease inhibitor</keyword>
<keyword evidence="3" id="KW-1015">Disulfide bond</keyword>
<sequence>LLDCVVFWCRLIAFLPDFLDCNLKKETGLCNKNLQRWYYDAKKGVCSKFRYAGCHGNKNNFKSSDMCMIRCHLSQ</sequence>
<comment type="similarity">
    <text evidence="4">Belongs to the venom Kunitz-type family. 03 (sub-Kunitz) subfamily.</text>
</comment>